<evidence type="ECO:0000256" key="3">
    <source>
        <dbReference type="PROSITE-ProRule" id="PRU10007"/>
    </source>
</evidence>
<dbReference type="OrthoDB" id="310895at2759"/>
<dbReference type="PROSITE" id="PS00687">
    <property type="entry name" value="ALDEHYDE_DEHYDR_GLU"/>
    <property type="match status" value="1"/>
</dbReference>
<dbReference type="AlphaFoldDB" id="A0A9J7E8T1"/>
<evidence type="ECO:0000256" key="2">
    <source>
        <dbReference type="ARBA" id="ARBA00023002"/>
    </source>
</evidence>
<organism evidence="6 7">
    <name type="scientific">Spodoptera litura</name>
    <name type="common">Asian cotton leafworm</name>
    <dbReference type="NCBI Taxonomy" id="69820"/>
    <lineage>
        <taxon>Eukaryota</taxon>
        <taxon>Metazoa</taxon>
        <taxon>Ecdysozoa</taxon>
        <taxon>Arthropoda</taxon>
        <taxon>Hexapoda</taxon>
        <taxon>Insecta</taxon>
        <taxon>Pterygota</taxon>
        <taxon>Neoptera</taxon>
        <taxon>Endopterygota</taxon>
        <taxon>Lepidoptera</taxon>
        <taxon>Glossata</taxon>
        <taxon>Ditrysia</taxon>
        <taxon>Noctuoidea</taxon>
        <taxon>Noctuidae</taxon>
        <taxon>Amphipyrinae</taxon>
        <taxon>Spodoptera</taxon>
    </lineage>
</organism>
<feature type="active site" evidence="3">
    <location>
        <position position="255"/>
    </location>
</feature>
<dbReference type="InterPro" id="IPR016162">
    <property type="entry name" value="Ald_DH_N"/>
</dbReference>
<evidence type="ECO:0000256" key="4">
    <source>
        <dbReference type="RuleBase" id="RU003345"/>
    </source>
</evidence>
<accession>A0A9J7E8T1</accession>
<dbReference type="Gene3D" id="3.40.605.10">
    <property type="entry name" value="Aldehyde Dehydrogenase, Chain A, domain 1"/>
    <property type="match status" value="1"/>
</dbReference>
<dbReference type="FunFam" id="3.40.309.10:FF:000001">
    <property type="entry name" value="Mitochondrial aldehyde dehydrogenase 2"/>
    <property type="match status" value="1"/>
</dbReference>
<evidence type="ECO:0000256" key="1">
    <source>
        <dbReference type="ARBA" id="ARBA00009986"/>
    </source>
</evidence>
<dbReference type="Proteomes" id="UP000301870">
    <property type="component" value="Chromosome 21"/>
</dbReference>
<dbReference type="InterPro" id="IPR029510">
    <property type="entry name" value="Ald_DH_CS_GLU"/>
</dbReference>
<dbReference type="InterPro" id="IPR016161">
    <property type="entry name" value="Ald_DH/histidinol_DH"/>
</dbReference>
<evidence type="ECO:0000313" key="7">
    <source>
        <dbReference type="RefSeq" id="XP_022825308.1"/>
    </source>
</evidence>
<dbReference type="RefSeq" id="XP_022825308.1">
    <property type="nucleotide sequence ID" value="XM_022969540.1"/>
</dbReference>
<dbReference type="PROSITE" id="PS00070">
    <property type="entry name" value="ALDEHYDE_DEHYDR_CYS"/>
    <property type="match status" value="1"/>
</dbReference>
<name>A0A9J7E8T1_SPOLT</name>
<dbReference type="Pfam" id="PF00171">
    <property type="entry name" value="Aldedh"/>
    <property type="match status" value="1"/>
</dbReference>
<evidence type="ECO:0000313" key="6">
    <source>
        <dbReference type="Proteomes" id="UP000301870"/>
    </source>
</evidence>
<dbReference type="Gene3D" id="3.40.309.10">
    <property type="entry name" value="Aldehyde Dehydrogenase, Chain A, domain 2"/>
    <property type="match status" value="1"/>
</dbReference>
<dbReference type="KEGG" id="sliu:111355564"/>
<keyword evidence="2 4" id="KW-0560">Oxidoreductase</keyword>
<feature type="domain" description="Aldehyde dehydrogenase" evidence="5">
    <location>
        <begin position="16"/>
        <end position="478"/>
    </location>
</feature>
<comment type="similarity">
    <text evidence="1 4">Belongs to the aldehyde dehydrogenase family.</text>
</comment>
<evidence type="ECO:0000259" key="5">
    <source>
        <dbReference type="Pfam" id="PF00171"/>
    </source>
</evidence>
<proteinExistence type="inferred from homology"/>
<dbReference type="SUPFAM" id="SSF53720">
    <property type="entry name" value="ALDH-like"/>
    <property type="match status" value="1"/>
</dbReference>
<dbReference type="InterPro" id="IPR015590">
    <property type="entry name" value="Aldehyde_DH_dom"/>
</dbReference>
<dbReference type="GeneID" id="111355564"/>
<reference evidence="7" key="1">
    <citation type="submission" date="2025-08" db="UniProtKB">
        <authorList>
            <consortium name="RefSeq"/>
        </authorList>
    </citation>
    <scope>IDENTIFICATION</scope>
    <source>
        <strain evidence="7">Ishihara</strain>
        <tissue evidence="7">Whole body</tissue>
    </source>
</reference>
<dbReference type="InterPro" id="IPR016160">
    <property type="entry name" value="Ald_DH_CS_CYS"/>
</dbReference>
<protein>
    <submittedName>
        <fullName evidence="7">Retinal dehydrogenase 1-like</fullName>
    </submittedName>
</protein>
<keyword evidence="6" id="KW-1185">Reference proteome</keyword>
<gene>
    <name evidence="7" type="primary">LOC111355564</name>
</gene>
<dbReference type="InterPro" id="IPR016163">
    <property type="entry name" value="Ald_DH_C"/>
</dbReference>
<sequence length="486" mass="52428">MAPEIKYTKLFIDNEWMDAKSGKTFETYNPHDGSVIARVAEGDKEDIDLAVAAAKRAFHRNSEWRQMDASKRGEILRKFSDLVERDQTYLAELESYNNGMVLNNAQAFMNSAKGTIRYFAACADKVTGETIPADGEVFSYTLRQPVGVCALILPWNGPVFVFLNKVCTALAAGCTVVVKPAEQTPLTALVLAALLAEAGLPKGVVNVVNGFGPGAGTSLTHHKDVAKVSFTGSVEVGKLIQQASGASNLKRVTLELGGKSPLIIMDDADLNVAVPYAAHAVFSHQGQMCIAASRLFVQSSIYDKFVEAAVKYAKTIKVGNPTDPTTQNGPQIDETMMKKVLGYIEKGKQEGAKLLCGGHRIGTSGYYIQPAVFADVTDNMTIAKEEIFGPVQSILKFDTIDEAIDRANATNFGLAAGIFTSNLNNALQFSKHVEAGIVWVNTYLHFTPQQPFGGFKESGIGRENGLDSVLAYTEVKTVAVSLPKKV</sequence>
<dbReference type="FunFam" id="3.40.605.10:FF:000050">
    <property type="entry name" value="Aldehyde dehydrogenase, mitochondrial"/>
    <property type="match status" value="1"/>
</dbReference>
<dbReference type="GO" id="GO:0016620">
    <property type="term" value="F:oxidoreductase activity, acting on the aldehyde or oxo group of donors, NAD or NADP as acceptor"/>
    <property type="evidence" value="ECO:0007669"/>
    <property type="project" value="InterPro"/>
</dbReference>
<dbReference type="PANTHER" id="PTHR11699">
    <property type="entry name" value="ALDEHYDE DEHYDROGENASE-RELATED"/>
    <property type="match status" value="1"/>
</dbReference>